<proteinExistence type="predicted"/>
<dbReference type="EMBL" id="JARK01001388">
    <property type="protein sequence ID" value="EYC11096.1"/>
    <property type="molecule type" value="Genomic_DNA"/>
</dbReference>
<sequence length="78" mass="9189">MVFVAVQVFFPSGVHRYEIDPTMEVDWPLMIRPLFGDVEDMLRANDIHTAEVWFHYFEEIPENPIFVLASPRKTEIAH</sequence>
<reference evidence="2" key="1">
    <citation type="journal article" date="2015" name="Nat. Genet.">
        <title>The genome and transcriptome of the zoonotic hookworm Ancylostoma ceylanicum identify infection-specific gene families.</title>
        <authorList>
            <person name="Schwarz E.M."/>
            <person name="Hu Y."/>
            <person name="Antoshechkin I."/>
            <person name="Miller M.M."/>
            <person name="Sternberg P.W."/>
            <person name="Aroian R.V."/>
        </authorList>
    </citation>
    <scope>NUCLEOTIDE SEQUENCE</scope>
    <source>
        <strain evidence="2">HY135</strain>
    </source>
</reference>
<organism evidence="1 2">
    <name type="scientific">Ancylostoma ceylanicum</name>
    <dbReference type="NCBI Taxonomy" id="53326"/>
    <lineage>
        <taxon>Eukaryota</taxon>
        <taxon>Metazoa</taxon>
        <taxon>Ecdysozoa</taxon>
        <taxon>Nematoda</taxon>
        <taxon>Chromadorea</taxon>
        <taxon>Rhabditida</taxon>
        <taxon>Rhabditina</taxon>
        <taxon>Rhabditomorpha</taxon>
        <taxon>Strongyloidea</taxon>
        <taxon>Ancylostomatidae</taxon>
        <taxon>Ancylostomatinae</taxon>
        <taxon>Ancylostoma</taxon>
    </lineage>
</organism>
<accession>A0A016U865</accession>
<dbReference type="Proteomes" id="UP000024635">
    <property type="component" value="Unassembled WGS sequence"/>
</dbReference>
<dbReference type="AlphaFoldDB" id="A0A016U865"/>
<protein>
    <submittedName>
        <fullName evidence="1">Uncharacterized protein</fullName>
    </submittedName>
</protein>
<comment type="caution">
    <text evidence="1">The sequence shown here is derived from an EMBL/GenBank/DDBJ whole genome shotgun (WGS) entry which is preliminary data.</text>
</comment>
<name>A0A016U865_9BILA</name>
<evidence type="ECO:0000313" key="2">
    <source>
        <dbReference type="Proteomes" id="UP000024635"/>
    </source>
</evidence>
<keyword evidence="2" id="KW-1185">Reference proteome</keyword>
<gene>
    <name evidence="1" type="primary">Acey_s0052.g2213</name>
    <name evidence="1" type="ORF">Y032_0052g2213</name>
</gene>
<evidence type="ECO:0000313" key="1">
    <source>
        <dbReference type="EMBL" id="EYC11096.1"/>
    </source>
</evidence>